<organism evidence="1 2">
    <name type="scientific">Protomyces lactucae-debilis</name>
    <dbReference type="NCBI Taxonomy" id="2754530"/>
    <lineage>
        <taxon>Eukaryota</taxon>
        <taxon>Fungi</taxon>
        <taxon>Dikarya</taxon>
        <taxon>Ascomycota</taxon>
        <taxon>Taphrinomycotina</taxon>
        <taxon>Taphrinomycetes</taxon>
        <taxon>Taphrinales</taxon>
        <taxon>Protomycetaceae</taxon>
        <taxon>Protomyces</taxon>
    </lineage>
</organism>
<dbReference type="AlphaFoldDB" id="A0A1Y2F7U6"/>
<feature type="non-terminal residue" evidence="1">
    <location>
        <position position="1"/>
    </location>
</feature>
<keyword evidence="2" id="KW-1185">Reference proteome</keyword>
<name>A0A1Y2F7U6_PROLT</name>
<dbReference type="Proteomes" id="UP000193685">
    <property type="component" value="Unassembled WGS sequence"/>
</dbReference>
<dbReference type="RefSeq" id="XP_040723617.1">
    <property type="nucleotide sequence ID" value="XM_040869774.1"/>
</dbReference>
<accession>A0A1Y2F7U6</accession>
<protein>
    <submittedName>
        <fullName evidence="1">Uncharacterized protein</fullName>
    </submittedName>
</protein>
<comment type="caution">
    <text evidence="1">The sequence shown here is derived from an EMBL/GenBank/DDBJ whole genome shotgun (WGS) entry which is preliminary data.</text>
</comment>
<dbReference type="EMBL" id="MCFI01000016">
    <property type="protein sequence ID" value="ORY78985.1"/>
    <property type="molecule type" value="Genomic_DNA"/>
</dbReference>
<dbReference type="GeneID" id="63786373"/>
<gene>
    <name evidence="1" type="ORF">BCR37DRAFT_381888</name>
</gene>
<reference evidence="1 2" key="1">
    <citation type="submission" date="2016-07" db="EMBL/GenBank/DDBJ databases">
        <title>Pervasive Adenine N6-methylation of Active Genes in Fungi.</title>
        <authorList>
            <consortium name="DOE Joint Genome Institute"/>
            <person name="Mondo S.J."/>
            <person name="Dannebaum R.O."/>
            <person name="Kuo R.C."/>
            <person name="Labutti K."/>
            <person name="Haridas S."/>
            <person name="Kuo A."/>
            <person name="Salamov A."/>
            <person name="Ahrendt S.R."/>
            <person name="Lipzen A."/>
            <person name="Sullivan W."/>
            <person name="Andreopoulos W.B."/>
            <person name="Clum A."/>
            <person name="Lindquist E."/>
            <person name="Daum C."/>
            <person name="Ramamoorthy G.K."/>
            <person name="Gryganskyi A."/>
            <person name="Culley D."/>
            <person name="Magnuson J.K."/>
            <person name="James T.Y."/>
            <person name="O'Malley M.A."/>
            <person name="Stajich J.E."/>
            <person name="Spatafora J.W."/>
            <person name="Visel A."/>
            <person name="Grigoriev I.V."/>
        </authorList>
    </citation>
    <scope>NUCLEOTIDE SEQUENCE [LARGE SCALE GENOMIC DNA]</scope>
    <source>
        <strain evidence="1 2">12-1054</strain>
    </source>
</reference>
<proteinExistence type="predicted"/>
<sequence>IWFQVASRNGVRGQSPMASRSVFVEGLSVLETPCDMRLDLNGISIRSIDPASLL</sequence>
<evidence type="ECO:0000313" key="2">
    <source>
        <dbReference type="Proteomes" id="UP000193685"/>
    </source>
</evidence>
<evidence type="ECO:0000313" key="1">
    <source>
        <dbReference type="EMBL" id="ORY78985.1"/>
    </source>
</evidence>